<feature type="compositionally biased region" description="Basic and acidic residues" evidence="1">
    <location>
        <begin position="105"/>
        <end position="115"/>
    </location>
</feature>
<dbReference type="EMBL" id="JADGMS010000002">
    <property type="protein sequence ID" value="KAF9686792.1"/>
    <property type="molecule type" value="Genomic_DNA"/>
</dbReference>
<evidence type="ECO:0000313" key="2">
    <source>
        <dbReference type="EMBL" id="KAF9686792.1"/>
    </source>
</evidence>
<dbReference type="Proteomes" id="UP000657918">
    <property type="component" value="Unassembled WGS sequence"/>
</dbReference>
<reference evidence="2 3" key="1">
    <citation type="submission" date="2020-10" db="EMBL/GenBank/DDBJ databases">
        <title>Plant Genome Project.</title>
        <authorList>
            <person name="Zhang R.-G."/>
        </authorList>
    </citation>
    <scope>NUCLEOTIDE SEQUENCE [LARGE SCALE GENOMIC DNA]</scope>
    <source>
        <strain evidence="2">FAFU-HL-1</strain>
        <tissue evidence="2">Leaf</tissue>
    </source>
</reference>
<feature type="compositionally biased region" description="Basic residues" evidence="1">
    <location>
        <begin position="88"/>
        <end position="103"/>
    </location>
</feature>
<feature type="compositionally biased region" description="Basic residues" evidence="1">
    <location>
        <begin position="63"/>
        <end position="75"/>
    </location>
</feature>
<name>A0A835THK0_9ROSI</name>
<sequence>MQYSNKLKHTNGGSEFPWSASSASWFVGKITPSNARLCFLRYMLVDFLNTSGKQAVTKSNIKKEKKRRNQQRKSSSKPSKLKPDSKLRKARSLPNKKGRRSFSKRQSEIDNEAKR</sequence>
<feature type="region of interest" description="Disordered" evidence="1">
    <location>
        <begin position="54"/>
        <end position="115"/>
    </location>
</feature>
<comment type="caution">
    <text evidence="2">The sequence shown here is derived from an EMBL/GenBank/DDBJ whole genome shotgun (WGS) entry which is preliminary data.</text>
</comment>
<keyword evidence="3" id="KW-1185">Reference proteome</keyword>
<evidence type="ECO:0000256" key="1">
    <source>
        <dbReference type="SAM" id="MobiDB-lite"/>
    </source>
</evidence>
<protein>
    <submittedName>
        <fullName evidence="2">Uncharacterized protein</fullName>
    </submittedName>
</protein>
<dbReference type="AlphaFoldDB" id="A0A835THK0"/>
<proteinExistence type="predicted"/>
<organism evidence="2 3">
    <name type="scientific">Salix dunnii</name>
    <dbReference type="NCBI Taxonomy" id="1413687"/>
    <lineage>
        <taxon>Eukaryota</taxon>
        <taxon>Viridiplantae</taxon>
        <taxon>Streptophyta</taxon>
        <taxon>Embryophyta</taxon>
        <taxon>Tracheophyta</taxon>
        <taxon>Spermatophyta</taxon>
        <taxon>Magnoliopsida</taxon>
        <taxon>eudicotyledons</taxon>
        <taxon>Gunneridae</taxon>
        <taxon>Pentapetalae</taxon>
        <taxon>rosids</taxon>
        <taxon>fabids</taxon>
        <taxon>Malpighiales</taxon>
        <taxon>Salicaceae</taxon>
        <taxon>Saliceae</taxon>
        <taxon>Salix</taxon>
    </lineage>
</organism>
<gene>
    <name evidence="2" type="ORF">SADUNF_Sadunf02G0026700</name>
</gene>
<accession>A0A835THK0</accession>
<evidence type="ECO:0000313" key="3">
    <source>
        <dbReference type="Proteomes" id="UP000657918"/>
    </source>
</evidence>